<gene>
    <name evidence="2" type="ORF">CEXT_391211</name>
</gene>
<evidence type="ECO:0000313" key="2">
    <source>
        <dbReference type="EMBL" id="GIX85974.1"/>
    </source>
</evidence>
<dbReference type="PROSITE" id="PS50144">
    <property type="entry name" value="MATH"/>
    <property type="match status" value="1"/>
</dbReference>
<feature type="domain" description="MATH" evidence="1">
    <location>
        <begin position="8"/>
        <end position="75"/>
    </location>
</feature>
<dbReference type="Proteomes" id="UP001054945">
    <property type="component" value="Unassembled WGS sequence"/>
</dbReference>
<dbReference type="SUPFAM" id="SSF49599">
    <property type="entry name" value="TRAF domain-like"/>
    <property type="match status" value="1"/>
</dbReference>
<dbReference type="Gene3D" id="2.60.210.10">
    <property type="entry name" value="Apoptosis, Tumor Necrosis Factor Receptor Associated Protein 2, Chain A"/>
    <property type="match status" value="1"/>
</dbReference>
<protein>
    <recommendedName>
        <fullName evidence="1">MATH domain-containing protein</fullName>
    </recommendedName>
</protein>
<dbReference type="InterPro" id="IPR008974">
    <property type="entry name" value="TRAF-like"/>
</dbReference>
<organism evidence="2 3">
    <name type="scientific">Caerostris extrusa</name>
    <name type="common">Bark spider</name>
    <name type="synonym">Caerostris bankana</name>
    <dbReference type="NCBI Taxonomy" id="172846"/>
    <lineage>
        <taxon>Eukaryota</taxon>
        <taxon>Metazoa</taxon>
        <taxon>Ecdysozoa</taxon>
        <taxon>Arthropoda</taxon>
        <taxon>Chelicerata</taxon>
        <taxon>Arachnida</taxon>
        <taxon>Araneae</taxon>
        <taxon>Araneomorphae</taxon>
        <taxon>Entelegynae</taxon>
        <taxon>Araneoidea</taxon>
        <taxon>Araneidae</taxon>
        <taxon>Caerostris</taxon>
    </lineage>
</organism>
<evidence type="ECO:0000259" key="1">
    <source>
        <dbReference type="PROSITE" id="PS50144"/>
    </source>
</evidence>
<sequence length="75" mass="8991">MEEGKGKEFIFTWVIENFSFFNQRHREVIESPNFIAVNMKKSKWIVRLFPGGWISENYLAVYLQCENDPFSRKVN</sequence>
<evidence type="ECO:0000313" key="3">
    <source>
        <dbReference type="Proteomes" id="UP001054945"/>
    </source>
</evidence>
<comment type="caution">
    <text evidence="2">The sequence shown here is derived from an EMBL/GenBank/DDBJ whole genome shotgun (WGS) entry which is preliminary data.</text>
</comment>
<accession>A0AAV4NME8</accession>
<dbReference type="Pfam" id="PF22486">
    <property type="entry name" value="MATH_2"/>
    <property type="match status" value="1"/>
</dbReference>
<dbReference type="InterPro" id="IPR002083">
    <property type="entry name" value="MATH/TRAF_dom"/>
</dbReference>
<proteinExistence type="predicted"/>
<keyword evidence="3" id="KW-1185">Reference proteome</keyword>
<name>A0AAV4NME8_CAEEX</name>
<dbReference type="AlphaFoldDB" id="A0AAV4NME8"/>
<reference evidence="2 3" key="1">
    <citation type="submission" date="2021-06" db="EMBL/GenBank/DDBJ databases">
        <title>Caerostris extrusa draft genome.</title>
        <authorList>
            <person name="Kono N."/>
            <person name="Arakawa K."/>
        </authorList>
    </citation>
    <scope>NUCLEOTIDE SEQUENCE [LARGE SCALE GENOMIC DNA]</scope>
</reference>
<dbReference type="EMBL" id="BPLR01021108">
    <property type="protein sequence ID" value="GIX85974.1"/>
    <property type="molecule type" value="Genomic_DNA"/>
</dbReference>